<dbReference type="Pfam" id="PF02150">
    <property type="entry name" value="Zn_ribbon_RPB9"/>
    <property type="match status" value="1"/>
</dbReference>
<dbReference type="Gene3D" id="2.20.25.10">
    <property type="match status" value="1"/>
</dbReference>
<keyword evidence="3 9" id="KW-0479">Metal-binding</keyword>
<feature type="zinc finger region" description="C4-type" evidence="10">
    <location>
        <begin position="4"/>
        <end position="27"/>
    </location>
</feature>
<accession>A0A8J6BWQ6</accession>
<evidence type="ECO:0000256" key="7">
    <source>
        <dbReference type="ARBA" id="ARBA00023242"/>
    </source>
</evidence>
<feature type="binding site" evidence="9">
    <location>
        <position position="27"/>
    </location>
    <ligand>
        <name>Zn(2+)</name>
        <dbReference type="ChEBI" id="CHEBI:29105"/>
        <label>1</label>
    </ligand>
</feature>
<dbReference type="InterPro" id="IPR001222">
    <property type="entry name" value="Znf_TFIIS"/>
</dbReference>
<dbReference type="AlphaFoldDB" id="A0A8J6BWQ6"/>
<dbReference type="Proteomes" id="UP000717585">
    <property type="component" value="Unassembled WGS sequence"/>
</dbReference>
<protein>
    <recommendedName>
        <fullName evidence="8">DNA-directed RNA polymerase subunit</fullName>
    </recommendedName>
</protein>
<dbReference type="FunFam" id="2.20.25.10:FF:000005">
    <property type="entry name" value="DNA-directed RNA polymerase subunit"/>
    <property type="match status" value="1"/>
</dbReference>
<gene>
    <name evidence="13" type="ORF">J8273_5934</name>
</gene>
<dbReference type="GO" id="GO:0006386">
    <property type="term" value="P:termination of RNA polymerase III transcription"/>
    <property type="evidence" value="ECO:0007669"/>
    <property type="project" value="TreeGrafter"/>
</dbReference>
<reference evidence="13" key="1">
    <citation type="submission" date="2021-05" db="EMBL/GenBank/DDBJ databases">
        <title>A free-living protist that lacks canonical eukaryotic 1 DNA replication and segregation systems.</title>
        <authorList>
            <person name="Salas-Leiva D.E."/>
            <person name="Tromer E.C."/>
            <person name="Curtis B.A."/>
            <person name="Jerlstrom-Hultqvist J."/>
            <person name="Kolisko M."/>
            <person name="Yi Z."/>
            <person name="Salas-Leiva J.S."/>
            <person name="Gallot-Lavallee L."/>
            <person name="Kops G.J.P.L."/>
            <person name="Archibald J.M."/>
            <person name="Simpson A.G.B."/>
            <person name="Roger A.J."/>
        </authorList>
    </citation>
    <scope>NUCLEOTIDE SEQUENCE</scope>
    <source>
        <strain evidence="13">BICM</strain>
    </source>
</reference>
<dbReference type="GO" id="GO:0003899">
    <property type="term" value="F:DNA-directed RNA polymerase activity"/>
    <property type="evidence" value="ECO:0007669"/>
    <property type="project" value="InterPro"/>
</dbReference>
<evidence type="ECO:0000256" key="9">
    <source>
        <dbReference type="PIRSR" id="PIRSR005586-1"/>
    </source>
</evidence>
<dbReference type="PROSITE" id="PS51133">
    <property type="entry name" value="ZF_TFIIS_2"/>
    <property type="match status" value="1"/>
</dbReference>
<feature type="binding site" evidence="9">
    <location>
        <position position="24"/>
    </location>
    <ligand>
        <name>Zn(2+)</name>
        <dbReference type="ChEBI" id="CHEBI:29105"/>
        <label>1</label>
    </ligand>
</feature>
<feature type="binding site" evidence="9">
    <location>
        <position position="4"/>
    </location>
    <ligand>
        <name>Zn(2+)</name>
        <dbReference type="ChEBI" id="CHEBI:29105"/>
        <label>1</label>
    </ligand>
</feature>
<dbReference type="SUPFAM" id="SSF57783">
    <property type="entry name" value="Zinc beta-ribbon"/>
    <property type="match status" value="1"/>
</dbReference>
<dbReference type="SMART" id="SM00440">
    <property type="entry name" value="ZnF_C2C2"/>
    <property type="match status" value="1"/>
</dbReference>
<evidence type="ECO:0000259" key="12">
    <source>
        <dbReference type="PROSITE" id="PS51133"/>
    </source>
</evidence>
<sequence>MQFCPTCANLLLVEEAGQSVRFFCPTCPFVYNINHNITRNALLQKKRVDDVFGGKDAWKNAQQTETKCPKCEHNKAYFMQLQIRSADEPMTTFLRCAECGHNWRED</sequence>
<evidence type="ECO:0000256" key="10">
    <source>
        <dbReference type="PIRSR" id="PIRSR005586-2"/>
    </source>
</evidence>
<dbReference type="InterPro" id="IPR034014">
    <property type="entry name" value="Zn_ribbon_RPC11_C"/>
</dbReference>
<dbReference type="PROSITE" id="PS00466">
    <property type="entry name" value="ZF_TFIIS_1"/>
    <property type="match status" value="1"/>
</dbReference>
<dbReference type="InterPro" id="IPR001529">
    <property type="entry name" value="Zn_ribbon_RPB9"/>
</dbReference>
<feature type="binding site" evidence="9">
    <location>
        <position position="68"/>
    </location>
    <ligand>
        <name>Zn(2+)</name>
        <dbReference type="ChEBI" id="CHEBI:29105"/>
        <label>2</label>
    </ligand>
</feature>
<feature type="binding site" evidence="9">
    <location>
        <position position="96"/>
    </location>
    <ligand>
        <name>Zn(2+)</name>
        <dbReference type="ChEBI" id="CHEBI:29105"/>
        <label>2</label>
    </ligand>
</feature>
<dbReference type="PIRSF" id="PIRSF005586">
    <property type="entry name" value="RNApol_RpoM"/>
    <property type="match status" value="1"/>
</dbReference>
<organism evidence="13 14">
    <name type="scientific">Carpediemonas membranifera</name>
    <dbReference type="NCBI Taxonomy" id="201153"/>
    <lineage>
        <taxon>Eukaryota</taxon>
        <taxon>Metamonada</taxon>
        <taxon>Carpediemonas-like organisms</taxon>
        <taxon>Carpediemonas</taxon>
    </lineage>
</organism>
<evidence type="ECO:0000256" key="6">
    <source>
        <dbReference type="ARBA" id="ARBA00023163"/>
    </source>
</evidence>
<evidence type="ECO:0000256" key="8">
    <source>
        <dbReference type="PIRNR" id="PIRNR005586"/>
    </source>
</evidence>
<comment type="similarity">
    <text evidence="8 11">Belongs to the archaeal rpoM/eukaryotic RPA12/RPB9/RPC11 RNA polymerase family.</text>
</comment>
<dbReference type="PANTHER" id="PTHR11239">
    <property type="entry name" value="DNA-DIRECTED RNA POLYMERASE"/>
    <property type="match status" value="1"/>
</dbReference>
<evidence type="ECO:0000256" key="2">
    <source>
        <dbReference type="ARBA" id="ARBA00022478"/>
    </source>
</evidence>
<evidence type="ECO:0000313" key="13">
    <source>
        <dbReference type="EMBL" id="KAG9392676.1"/>
    </source>
</evidence>
<evidence type="ECO:0000256" key="3">
    <source>
        <dbReference type="ARBA" id="ARBA00022723"/>
    </source>
</evidence>
<dbReference type="CDD" id="cd10509">
    <property type="entry name" value="Zn-ribbon_RPC11"/>
    <property type="match status" value="1"/>
</dbReference>
<proteinExistence type="inferred from homology"/>
<evidence type="ECO:0000256" key="5">
    <source>
        <dbReference type="ARBA" id="ARBA00022833"/>
    </source>
</evidence>
<evidence type="ECO:0000313" key="14">
    <source>
        <dbReference type="Proteomes" id="UP000717585"/>
    </source>
</evidence>
<evidence type="ECO:0000256" key="11">
    <source>
        <dbReference type="RuleBase" id="RU003474"/>
    </source>
</evidence>
<comment type="caution">
    <text evidence="13">The sequence shown here is derived from an EMBL/GenBank/DDBJ whole genome shotgun (WGS) entry which is preliminary data.</text>
</comment>
<comment type="subcellular location">
    <subcellularLocation>
        <location evidence="1 8">Nucleus</location>
    </subcellularLocation>
</comment>
<dbReference type="GO" id="GO:0005666">
    <property type="term" value="C:RNA polymerase III complex"/>
    <property type="evidence" value="ECO:0007669"/>
    <property type="project" value="TreeGrafter"/>
</dbReference>
<keyword evidence="2 8" id="KW-0240">DNA-directed RNA polymerase</keyword>
<comment type="function">
    <text evidence="8">DNA-dependent RNA polymerase catalyzes the transcription of DNA into RNA using the four ribonucleoside triphosphates as substrates.</text>
</comment>
<keyword evidence="5 9" id="KW-0862">Zinc</keyword>
<dbReference type="GO" id="GO:0003676">
    <property type="term" value="F:nucleic acid binding"/>
    <property type="evidence" value="ECO:0007669"/>
    <property type="project" value="InterPro"/>
</dbReference>
<feature type="binding site" evidence="9">
    <location>
        <position position="99"/>
    </location>
    <ligand>
        <name>Zn(2+)</name>
        <dbReference type="ChEBI" id="CHEBI:29105"/>
        <label>2</label>
    </ligand>
</feature>
<dbReference type="InterPro" id="IPR012164">
    <property type="entry name" value="Rpa12/Rpb9/Rpc10/TFS"/>
</dbReference>
<evidence type="ECO:0000256" key="1">
    <source>
        <dbReference type="ARBA" id="ARBA00004123"/>
    </source>
</evidence>
<keyword evidence="14" id="KW-1185">Reference proteome</keyword>
<evidence type="ECO:0000256" key="4">
    <source>
        <dbReference type="ARBA" id="ARBA00022771"/>
    </source>
</evidence>
<feature type="domain" description="TFIIS-type" evidence="12">
    <location>
        <begin position="64"/>
        <end position="104"/>
    </location>
</feature>
<keyword evidence="4 10" id="KW-0863">Zinc-finger</keyword>
<dbReference type="EMBL" id="JAHDYR010000034">
    <property type="protein sequence ID" value="KAG9392676.1"/>
    <property type="molecule type" value="Genomic_DNA"/>
</dbReference>
<feature type="binding site" evidence="9">
    <location>
        <position position="71"/>
    </location>
    <ligand>
        <name>Zn(2+)</name>
        <dbReference type="ChEBI" id="CHEBI:29105"/>
        <label>2</label>
    </ligand>
</feature>
<dbReference type="OrthoDB" id="282152at2759"/>
<dbReference type="Pfam" id="PF01096">
    <property type="entry name" value="Zn_ribbon_TFIIS"/>
    <property type="match status" value="1"/>
</dbReference>
<name>A0A8J6BWQ6_9EUKA</name>
<keyword evidence="6 8" id="KW-0804">Transcription</keyword>
<dbReference type="GO" id="GO:0008270">
    <property type="term" value="F:zinc ion binding"/>
    <property type="evidence" value="ECO:0007669"/>
    <property type="project" value="UniProtKB-KW"/>
</dbReference>
<dbReference type="SMART" id="SM00661">
    <property type="entry name" value="RPOL9"/>
    <property type="match status" value="1"/>
</dbReference>
<keyword evidence="7 8" id="KW-0539">Nucleus</keyword>
<feature type="binding site" evidence="9">
    <location>
        <position position="7"/>
    </location>
    <ligand>
        <name>Zn(2+)</name>
        <dbReference type="ChEBI" id="CHEBI:29105"/>
        <label>1</label>
    </ligand>
</feature>
<dbReference type="PANTHER" id="PTHR11239:SF12">
    <property type="entry name" value="DNA-DIRECTED RNA POLYMERASE III SUBUNIT RPC10"/>
    <property type="match status" value="1"/>
</dbReference>